<reference evidence="2 3" key="1">
    <citation type="submission" date="2021-09" db="EMBL/GenBank/DDBJ databases">
        <title>Lysobacter sp. 13A isolated from the river sediment.</title>
        <authorList>
            <person name="Liu H."/>
            <person name="Li S."/>
            <person name="Mao S."/>
        </authorList>
    </citation>
    <scope>NUCLEOTIDE SEQUENCE [LARGE SCALE GENOMIC DNA]</scope>
    <source>
        <strain evidence="2 3">13A</strain>
    </source>
</reference>
<dbReference type="RefSeq" id="WP_223676579.1">
    <property type="nucleotide sequence ID" value="NZ_JAINZW010000005.1"/>
</dbReference>
<dbReference type="InterPro" id="IPR027395">
    <property type="entry name" value="WH_DNA-bd_dom"/>
</dbReference>
<dbReference type="Proteomes" id="UP001430954">
    <property type="component" value="Unassembled WGS sequence"/>
</dbReference>
<feature type="domain" description="Winged helix DNA-binding" evidence="1">
    <location>
        <begin position="21"/>
        <end position="100"/>
    </location>
</feature>
<proteinExistence type="predicted"/>
<dbReference type="InterPro" id="IPR011991">
    <property type="entry name" value="ArsR-like_HTH"/>
</dbReference>
<evidence type="ECO:0000259" key="1">
    <source>
        <dbReference type="Pfam" id="PF13601"/>
    </source>
</evidence>
<dbReference type="InterPro" id="IPR036390">
    <property type="entry name" value="WH_DNA-bd_sf"/>
</dbReference>
<dbReference type="PANTHER" id="PTHR37318">
    <property type="entry name" value="BSL7504 PROTEIN"/>
    <property type="match status" value="1"/>
</dbReference>
<gene>
    <name evidence="2" type="ORF">K6753_11345</name>
</gene>
<dbReference type="EMBL" id="JAINZW010000005">
    <property type="protein sequence ID" value="MBZ4040125.1"/>
    <property type="molecule type" value="Genomic_DNA"/>
</dbReference>
<name>A0ABS7T8E6_9GAMM</name>
<dbReference type="CDD" id="cd00090">
    <property type="entry name" value="HTH_ARSR"/>
    <property type="match status" value="1"/>
</dbReference>
<evidence type="ECO:0000313" key="3">
    <source>
        <dbReference type="Proteomes" id="UP001430954"/>
    </source>
</evidence>
<sequence>MATASPANPLDALDPVLEHRVRLAIGVLLARHGEISFAAFKQQLQLTDGNLGSQLRKLEDAGYIALRRDFVERKPVTWYRLTAAGRKAVDRHLKALQAVIASAQA</sequence>
<dbReference type="Pfam" id="PF13601">
    <property type="entry name" value="HTH_34"/>
    <property type="match status" value="1"/>
</dbReference>
<dbReference type="Gene3D" id="1.10.10.10">
    <property type="entry name" value="Winged helix-like DNA-binding domain superfamily/Winged helix DNA-binding domain"/>
    <property type="match status" value="1"/>
</dbReference>
<protein>
    <submittedName>
        <fullName evidence="2">Transcriptional regulator</fullName>
    </submittedName>
</protein>
<dbReference type="PANTHER" id="PTHR37318:SF1">
    <property type="entry name" value="BSL7504 PROTEIN"/>
    <property type="match status" value="1"/>
</dbReference>
<dbReference type="SUPFAM" id="SSF46785">
    <property type="entry name" value="Winged helix' DNA-binding domain"/>
    <property type="match status" value="1"/>
</dbReference>
<accession>A0ABS7T8E6</accession>
<comment type="caution">
    <text evidence="2">The sequence shown here is derived from an EMBL/GenBank/DDBJ whole genome shotgun (WGS) entry which is preliminary data.</text>
</comment>
<keyword evidence="3" id="KW-1185">Reference proteome</keyword>
<evidence type="ECO:0000313" key="2">
    <source>
        <dbReference type="EMBL" id="MBZ4040125.1"/>
    </source>
</evidence>
<dbReference type="InterPro" id="IPR036388">
    <property type="entry name" value="WH-like_DNA-bd_sf"/>
</dbReference>
<organism evidence="2 3">
    <name type="scientific">Novilysobacter selenitireducens</name>
    <dbReference type="NCBI Taxonomy" id="2872639"/>
    <lineage>
        <taxon>Bacteria</taxon>
        <taxon>Pseudomonadati</taxon>
        <taxon>Pseudomonadota</taxon>
        <taxon>Gammaproteobacteria</taxon>
        <taxon>Lysobacterales</taxon>
        <taxon>Lysobacteraceae</taxon>
        <taxon>Novilysobacter</taxon>
    </lineage>
</organism>